<dbReference type="EMBL" id="DTBX01000124">
    <property type="protein sequence ID" value="HGQ55522.1"/>
    <property type="molecule type" value="Genomic_DNA"/>
</dbReference>
<evidence type="ECO:0000256" key="5">
    <source>
        <dbReference type="HAMAP-Rule" id="MF_00358"/>
    </source>
</evidence>
<reference evidence="8" key="1">
    <citation type="journal article" date="2020" name="mSystems">
        <title>Genome- and Community-Level Interaction Insights into Carbon Utilization and Element Cycling Functions of Hydrothermarchaeota in Hydrothermal Sediment.</title>
        <authorList>
            <person name="Zhou Z."/>
            <person name="Liu Y."/>
            <person name="Xu W."/>
            <person name="Pan J."/>
            <person name="Luo Z.H."/>
            <person name="Li M."/>
        </authorList>
    </citation>
    <scope>NUCLEOTIDE SEQUENCE [LARGE SCALE GENOMIC DNA]</scope>
    <source>
        <strain evidence="8">SpSt-594</strain>
        <strain evidence="7">SpSt-655</strain>
    </source>
</reference>
<evidence type="ECO:0000313" key="8">
    <source>
        <dbReference type="EMBL" id="HGU47119.1"/>
    </source>
</evidence>
<gene>
    <name evidence="5 8" type="primary">rpsU</name>
    <name evidence="8" type="ORF">ENT60_00950</name>
    <name evidence="7" type="ORF">ENU28_03535</name>
</gene>
<dbReference type="HAMAP" id="MF_00358">
    <property type="entry name" value="Ribosomal_bS21"/>
    <property type="match status" value="1"/>
</dbReference>
<protein>
    <recommendedName>
        <fullName evidence="4 5">Small ribosomal subunit protein bS21</fullName>
    </recommendedName>
</protein>
<dbReference type="PRINTS" id="PR00976">
    <property type="entry name" value="RIBOSOMALS21"/>
</dbReference>
<keyword evidence="2 5" id="KW-0689">Ribosomal protein</keyword>
<comment type="similarity">
    <text evidence="1 5 6">Belongs to the bacterial ribosomal protein bS21 family.</text>
</comment>
<comment type="caution">
    <text evidence="8">The sequence shown here is derived from an EMBL/GenBank/DDBJ whole genome shotgun (WGS) entry which is preliminary data.</text>
</comment>
<proteinExistence type="inferred from homology"/>
<evidence type="ECO:0000256" key="1">
    <source>
        <dbReference type="ARBA" id="ARBA00006640"/>
    </source>
</evidence>
<keyword evidence="3 5" id="KW-0687">Ribonucleoprotein</keyword>
<dbReference type="Gene3D" id="1.20.5.1150">
    <property type="entry name" value="Ribosomal protein S8"/>
    <property type="match status" value="1"/>
</dbReference>
<dbReference type="GO" id="GO:0006412">
    <property type="term" value="P:translation"/>
    <property type="evidence" value="ECO:0007669"/>
    <property type="project" value="UniProtKB-UniRule"/>
</dbReference>
<dbReference type="GO" id="GO:0003735">
    <property type="term" value="F:structural constituent of ribosome"/>
    <property type="evidence" value="ECO:0007669"/>
    <property type="project" value="InterPro"/>
</dbReference>
<dbReference type="InterPro" id="IPR001911">
    <property type="entry name" value="Ribosomal_bS21"/>
</dbReference>
<dbReference type="GO" id="GO:0005840">
    <property type="term" value="C:ribosome"/>
    <property type="evidence" value="ECO:0007669"/>
    <property type="project" value="UniProtKB-KW"/>
</dbReference>
<dbReference type="EMBL" id="DSZH01000047">
    <property type="protein sequence ID" value="HGU47119.1"/>
    <property type="molecule type" value="Genomic_DNA"/>
</dbReference>
<accession>A0A7C4S236</accession>
<evidence type="ECO:0000313" key="7">
    <source>
        <dbReference type="EMBL" id="HGQ55522.1"/>
    </source>
</evidence>
<dbReference type="NCBIfam" id="TIGR00030">
    <property type="entry name" value="S21p"/>
    <property type="match status" value="1"/>
</dbReference>
<dbReference type="PANTHER" id="PTHR21109:SF0">
    <property type="entry name" value="SMALL RIBOSOMAL SUBUNIT PROTEIN BS21M"/>
    <property type="match status" value="1"/>
</dbReference>
<evidence type="ECO:0000256" key="3">
    <source>
        <dbReference type="ARBA" id="ARBA00023274"/>
    </source>
</evidence>
<evidence type="ECO:0000256" key="2">
    <source>
        <dbReference type="ARBA" id="ARBA00022980"/>
    </source>
</evidence>
<dbReference type="PANTHER" id="PTHR21109">
    <property type="entry name" value="MITOCHONDRIAL 28S RIBOSOMAL PROTEIN S21"/>
    <property type="match status" value="1"/>
</dbReference>
<dbReference type="GO" id="GO:1990904">
    <property type="term" value="C:ribonucleoprotein complex"/>
    <property type="evidence" value="ECO:0007669"/>
    <property type="project" value="UniProtKB-KW"/>
</dbReference>
<dbReference type="AlphaFoldDB" id="A0A7C4S236"/>
<evidence type="ECO:0000256" key="4">
    <source>
        <dbReference type="ARBA" id="ARBA00035135"/>
    </source>
</evidence>
<organism evidence="8">
    <name type="scientific">candidate division WOR-3 bacterium</name>
    <dbReference type="NCBI Taxonomy" id="2052148"/>
    <lineage>
        <taxon>Bacteria</taxon>
        <taxon>Bacteria division WOR-3</taxon>
    </lineage>
</organism>
<sequence length="63" mass="7899">MTKIEVRDGEPFESFIRRFRRAVEKAGILQDIKRKEYYEKPSERRKKRLAEAIRRWRKKMQQM</sequence>
<evidence type="ECO:0000256" key="6">
    <source>
        <dbReference type="RuleBase" id="RU000667"/>
    </source>
</evidence>
<name>A0A7C4S236_UNCW3</name>
<dbReference type="InterPro" id="IPR038380">
    <property type="entry name" value="Ribosomal_bS21_sf"/>
</dbReference>
<dbReference type="Pfam" id="PF01165">
    <property type="entry name" value="Ribosomal_S21"/>
    <property type="match status" value="1"/>
</dbReference>